<comment type="caution">
    <text evidence="3">The sequence shown here is derived from an EMBL/GenBank/DDBJ whole genome shotgun (WGS) entry which is preliminary data.</text>
</comment>
<sequence length="335" mass="38366">MSMNRVSGITLTILTESPIALSNDQGAGNYSPIKKYFYKDGIHSMTSVGTVTYELRKKLIKEYGWTASNIVIKNKNLYPKKENIESTELNGIENDVFGFLVPDKQINKTSPLRVIPFLSVNTFKSDTQTVTNRGFLNSDLGREYFDEKGNAIGIDEVPTTQALAFEEIFGDYYYYTITIELDRIGVVEVDNDKYLEPGNRKYMSKELRKKIISDLIDAILSFTRDIKHQKIHLKPLAVFGGAFKSPIPYFWNDVCIDSKGNLIMDYVYETIKGYELNSENYVIAVSSRLPITYKNSNFENSMVIDKIPQEAVKKLVNKLDISDDNYWYLNTEEQK</sequence>
<keyword evidence="1" id="KW-0051">Antiviral defense</keyword>
<comment type="function">
    <text evidence="2">CRISPR (clustered regularly interspaced short palindromic repeat) is an adaptive immune system that provides protection against mobile genetic elements (viruses, transposable elements and conjugative plasmids). CRISPR clusters contain spacers, sequences complementary to antecedent mobile elements, and target invading nucleic acids. CRISPR clusters are transcribed and processed into CRISPR RNA (crRNA).</text>
</comment>
<dbReference type="STRING" id="1294263.JCM21531_4269"/>
<dbReference type="GO" id="GO:0051607">
    <property type="term" value="P:defense response to virus"/>
    <property type="evidence" value="ECO:0007669"/>
    <property type="project" value="UniProtKB-KW"/>
</dbReference>
<dbReference type="NCBIfam" id="TIGR01875">
    <property type="entry name" value="cas_MJ0381"/>
    <property type="match status" value="1"/>
</dbReference>
<dbReference type="RefSeq" id="WP_038291193.1">
    <property type="nucleotide sequence ID" value="NZ_BAVR01000081.1"/>
</dbReference>
<protein>
    <submittedName>
        <fullName evidence="3">CRISPR-associated negative autoregulator</fullName>
    </submittedName>
</protein>
<dbReference type="OrthoDB" id="9781560at2"/>
<dbReference type="InterPro" id="IPR013414">
    <property type="entry name" value="Cas7/Cst2/DevR_sub_I-B/Tneap"/>
</dbReference>
<dbReference type="Proteomes" id="UP000019109">
    <property type="component" value="Unassembled WGS sequence"/>
</dbReference>
<name>W4VBS6_9FIRM</name>
<proteinExistence type="predicted"/>
<organism evidence="3 4">
    <name type="scientific">Acetivibrio straminisolvens JCM 21531</name>
    <dbReference type="NCBI Taxonomy" id="1294263"/>
    <lineage>
        <taxon>Bacteria</taxon>
        <taxon>Bacillati</taxon>
        <taxon>Bacillota</taxon>
        <taxon>Clostridia</taxon>
        <taxon>Eubacteriales</taxon>
        <taxon>Oscillospiraceae</taxon>
        <taxon>Acetivibrio</taxon>
    </lineage>
</organism>
<evidence type="ECO:0000313" key="3">
    <source>
        <dbReference type="EMBL" id="GAE90641.1"/>
    </source>
</evidence>
<accession>W4VBS6</accession>
<gene>
    <name evidence="3" type="ORF">JCM21531_4269</name>
</gene>
<dbReference type="InterPro" id="IPR010154">
    <property type="entry name" value="CRISPR-assoc_Cas7/Cst2/DevR"/>
</dbReference>
<evidence type="ECO:0000256" key="2">
    <source>
        <dbReference type="ARBA" id="ARBA00025626"/>
    </source>
</evidence>
<dbReference type="AlphaFoldDB" id="W4VBS6"/>
<evidence type="ECO:0000313" key="4">
    <source>
        <dbReference type="Proteomes" id="UP000019109"/>
    </source>
</evidence>
<dbReference type="EMBL" id="BAVR01000081">
    <property type="protein sequence ID" value="GAE90641.1"/>
    <property type="molecule type" value="Genomic_DNA"/>
</dbReference>
<evidence type="ECO:0000256" key="1">
    <source>
        <dbReference type="ARBA" id="ARBA00023118"/>
    </source>
</evidence>
<dbReference type="NCBIfam" id="TIGR02585">
    <property type="entry name" value="cas_Cst2_DevR"/>
    <property type="match status" value="1"/>
</dbReference>
<reference evidence="3" key="1">
    <citation type="journal article" date="2014" name="Genome Announc.">
        <title>Draft Genome Sequence of Clostridium straminisolvens Strain JCM 21531T, Isolated from a Cellulose-Degrading Bacterial Community.</title>
        <authorList>
            <person name="Yuki M."/>
            <person name="Oshima K."/>
            <person name="Suda W."/>
            <person name="Sakamoto M."/>
            <person name="Kitamura K."/>
            <person name="Iida T."/>
            <person name="Hattori M."/>
            <person name="Ohkuma M."/>
        </authorList>
    </citation>
    <scope>NUCLEOTIDE SEQUENCE [LARGE SCALE GENOMIC DNA]</scope>
    <source>
        <strain evidence="3">JCM 21531</strain>
    </source>
</reference>
<keyword evidence="4" id="KW-1185">Reference proteome</keyword>
<dbReference type="Pfam" id="PF01905">
    <property type="entry name" value="DevR"/>
    <property type="match status" value="1"/>
</dbReference>